<dbReference type="Proteomes" id="UP000198507">
    <property type="component" value="Unassembled WGS sequence"/>
</dbReference>
<keyword evidence="1" id="KW-0472">Membrane</keyword>
<organism evidence="2 3">
    <name type="scientific">Geodermatophilus poikilotrophus</name>
    <dbReference type="NCBI Taxonomy" id="1333667"/>
    <lineage>
        <taxon>Bacteria</taxon>
        <taxon>Bacillati</taxon>
        <taxon>Actinomycetota</taxon>
        <taxon>Actinomycetes</taxon>
        <taxon>Geodermatophilales</taxon>
        <taxon>Geodermatophilaceae</taxon>
        <taxon>Geodermatophilus</taxon>
    </lineage>
</organism>
<dbReference type="Pfam" id="PF19684">
    <property type="entry name" value="DUF6186"/>
    <property type="match status" value="1"/>
</dbReference>
<evidence type="ECO:0000313" key="2">
    <source>
        <dbReference type="EMBL" id="SES81276.1"/>
    </source>
</evidence>
<keyword evidence="1" id="KW-0812">Transmembrane</keyword>
<accession>A0A1H9ZI54</accession>
<dbReference type="InterPro" id="IPR046177">
    <property type="entry name" value="DUF6186"/>
</dbReference>
<reference evidence="3" key="1">
    <citation type="submission" date="2016-10" db="EMBL/GenBank/DDBJ databases">
        <authorList>
            <person name="Varghese N."/>
            <person name="Submissions S."/>
        </authorList>
    </citation>
    <scope>NUCLEOTIDE SEQUENCE [LARGE SCALE GENOMIC DNA]</scope>
    <source>
        <strain evidence="3">DSM 44209</strain>
    </source>
</reference>
<keyword evidence="1" id="KW-1133">Transmembrane helix</keyword>
<proteinExistence type="predicted"/>
<evidence type="ECO:0000256" key="1">
    <source>
        <dbReference type="SAM" id="Phobius"/>
    </source>
</evidence>
<dbReference type="AlphaFoldDB" id="A0A1H9ZI54"/>
<keyword evidence="3" id="KW-1185">Reference proteome</keyword>
<name>A0A1H9ZI54_9ACTN</name>
<feature type="transmembrane region" description="Helical" evidence="1">
    <location>
        <begin position="43"/>
        <end position="60"/>
    </location>
</feature>
<dbReference type="EMBL" id="FOIE01000001">
    <property type="protein sequence ID" value="SES81276.1"/>
    <property type="molecule type" value="Genomic_DNA"/>
</dbReference>
<gene>
    <name evidence="2" type="ORF">SAMN04488546_0606</name>
</gene>
<sequence length="61" mass="6099">MTGVAGFAVLLVAAVALEAAARRGAGPATVGEAVGAAMRTTPGRVAVLLAWVWLGVHFLAR</sequence>
<protein>
    <submittedName>
        <fullName evidence="2">Uncharacterized protein</fullName>
    </submittedName>
</protein>
<dbReference type="RefSeq" id="WP_091438841.1">
    <property type="nucleotide sequence ID" value="NZ_FOIE01000001.1"/>
</dbReference>
<evidence type="ECO:0000313" key="3">
    <source>
        <dbReference type="Proteomes" id="UP000198507"/>
    </source>
</evidence>